<sequence>MTMTSHAKRLVAAITGCLILVLGLTGCLRDPNAGSRNGGTGGGEAIADNNTVDNDKKVEILGAFGGAEKDSFVKSLQEFQQRTGITIEYVDSSDFTTIVKTRVQGGSEPDIALFPQPGGLLELAAQNQIAPIDTYLDFDAIDRTLVPGFLESARLNGRVYGAPMRMAVKSVVWAPKTYSQDGYPTNVDSIQDLDKVAAEIRGKGIAPWCVGFNADQSTGWVGTDWIEEYMLRMWGPDVYDDWTSHRIPFNDERVQQAFDEFGKLILTEGNVFGGADGVINTPFGDAMNPAFQDPPRCLLHRQGNFAYSFYPQEVQADLDNRVDVFKFPRYDGEYSGSPVLGGGDLAGLFNGNDPDAIEVMKFLSSDEFGKEWAADGGWLSPHKTFDPSNYPDETTRKIAAFAADADVFRFDGSDLMPKAVGSGTFWTGMVEWVRGTKSTKQVTDEIEASWPK</sequence>
<dbReference type="PANTHER" id="PTHR43649">
    <property type="entry name" value="ARABINOSE-BINDING PROTEIN-RELATED"/>
    <property type="match status" value="1"/>
</dbReference>
<dbReference type="Proteomes" id="UP000569914">
    <property type="component" value="Unassembled WGS sequence"/>
</dbReference>
<name>A0A7Y9I3U0_9ACTN</name>
<dbReference type="SUPFAM" id="SSF53850">
    <property type="entry name" value="Periplasmic binding protein-like II"/>
    <property type="match status" value="1"/>
</dbReference>
<dbReference type="Gene3D" id="3.40.190.10">
    <property type="entry name" value="Periplasmic binding protein-like II"/>
    <property type="match status" value="2"/>
</dbReference>
<reference evidence="3 4" key="1">
    <citation type="submission" date="2020-07" db="EMBL/GenBank/DDBJ databases">
        <title>Sequencing the genomes of 1000 actinobacteria strains.</title>
        <authorList>
            <person name="Klenk H.-P."/>
        </authorList>
    </citation>
    <scope>NUCLEOTIDE SEQUENCE [LARGE SCALE GENOMIC DNA]</scope>
    <source>
        <strain evidence="3 4">DSM 22083</strain>
    </source>
</reference>
<keyword evidence="4" id="KW-1185">Reference proteome</keyword>
<evidence type="ECO:0000313" key="3">
    <source>
        <dbReference type="EMBL" id="NYE69364.1"/>
    </source>
</evidence>
<dbReference type="AlphaFoldDB" id="A0A7Y9I3U0"/>
<dbReference type="Pfam" id="PF01547">
    <property type="entry name" value="SBP_bac_1"/>
    <property type="match status" value="1"/>
</dbReference>
<evidence type="ECO:0000313" key="4">
    <source>
        <dbReference type="Proteomes" id="UP000569914"/>
    </source>
</evidence>
<dbReference type="InterPro" id="IPR050490">
    <property type="entry name" value="Bact_solute-bd_prot1"/>
</dbReference>
<accession>A0A7Y9I3U0</accession>
<comment type="similarity">
    <text evidence="1">Belongs to the bacterial solute-binding protein 1 family.</text>
</comment>
<dbReference type="EMBL" id="JACCBU010000001">
    <property type="protein sequence ID" value="NYE69364.1"/>
    <property type="molecule type" value="Genomic_DNA"/>
</dbReference>
<gene>
    <name evidence="3" type="ORF">BKA15_000693</name>
</gene>
<keyword evidence="2" id="KW-0813">Transport</keyword>
<evidence type="ECO:0000256" key="1">
    <source>
        <dbReference type="ARBA" id="ARBA00008520"/>
    </source>
</evidence>
<evidence type="ECO:0000256" key="2">
    <source>
        <dbReference type="ARBA" id="ARBA00022448"/>
    </source>
</evidence>
<dbReference type="PANTHER" id="PTHR43649:SF29">
    <property type="entry name" value="OSMOPROTECTIVE COMPOUNDS-BINDING PROTEIN GGTB"/>
    <property type="match status" value="1"/>
</dbReference>
<protein>
    <submittedName>
        <fullName evidence="3">Alpha-glucoside transport system substrate-binding protein</fullName>
    </submittedName>
</protein>
<proteinExistence type="inferred from homology"/>
<organism evidence="3 4">
    <name type="scientific">Microlunatus parietis</name>
    <dbReference type="NCBI Taxonomy" id="682979"/>
    <lineage>
        <taxon>Bacteria</taxon>
        <taxon>Bacillati</taxon>
        <taxon>Actinomycetota</taxon>
        <taxon>Actinomycetes</taxon>
        <taxon>Propionibacteriales</taxon>
        <taxon>Propionibacteriaceae</taxon>
        <taxon>Microlunatus</taxon>
    </lineage>
</organism>
<comment type="caution">
    <text evidence="3">The sequence shown here is derived from an EMBL/GenBank/DDBJ whole genome shotgun (WGS) entry which is preliminary data.</text>
</comment>
<dbReference type="InterPro" id="IPR006059">
    <property type="entry name" value="SBP"/>
</dbReference>